<dbReference type="Proteomes" id="UP001366166">
    <property type="component" value="Chromosome"/>
</dbReference>
<accession>A0AAU9EUJ8</accession>
<evidence type="ECO:0000313" key="3">
    <source>
        <dbReference type="EMBL" id="BEQ14211.1"/>
    </source>
</evidence>
<evidence type="ECO:0000256" key="1">
    <source>
        <dbReference type="SAM" id="SignalP"/>
    </source>
</evidence>
<dbReference type="EMBL" id="AP028679">
    <property type="protein sequence ID" value="BEQ14211.1"/>
    <property type="molecule type" value="Genomic_DNA"/>
</dbReference>
<reference evidence="4" key="1">
    <citation type="journal article" date="2023" name="Arch. Microbiol.">
        <title>Desulfoferula mesophilus gen. nov. sp. nov., a mesophilic sulfate-reducing bacterium isolated from a brackish lake sediment.</title>
        <authorList>
            <person name="Watanabe T."/>
            <person name="Yabe T."/>
            <person name="Tsuji J.M."/>
            <person name="Fukui M."/>
        </authorList>
    </citation>
    <scope>NUCLEOTIDE SEQUENCE [LARGE SCALE GENOMIC DNA]</scope>
    <source>
        <strain evidence="4">12FAK</strain>
    </source>
</reference>
<protein>
    <submittedName>
        <fullName evidence="3">Thiol reductase thioredoxin</fullName>
    </submittedName>
</protein>
<dbReference type="InterPro" id="IPR036249">
    <property type="entry name" value="Thioredoxin-like_sf"/>
</dbReference>
<evidence type="ECO:0000259" key="2">
    <source>
        <dbReference type="PROSITE" id="PS51352"/>
    </source>
</evidence>
<dbReference type="AlphaFoldDB" id="A0AAU9EUJ8"/>
<dbReference type="GO" id="GO:0015035">
    <property type="term" value="F:protein-disulfide reductase activity"/>
    <property type="evidence" value="ECO:0007669"/>
    <property type="project" value="TreeGrafter"/>
</dbReference>
<feature type="domain" description="Thioredoxin" evidence="2">
    <location>
        <begin position="16"/>
        <end position="125"/>
    </location>
</feature>
<proteinExistence type="predicted"/>
<sequence length="133" mass="14900">MRRPIFVCSLALVLSLALLWAVPNAARADQEIPVKGMVTMLELGADYCMPCRMMKPIVAEAKKEYQGRAAFVFVDVQENRLAAMAYGLRAIPTQIFFDKQGKEAWRHEGYLSRENIDLVLAKLGVEKPKAATK</sequence>
<dbReference type="Gene3D" id="3.40.30.10">
    <property type="entry name" value="Glutaredoxin"/>
    <property type="match status" value="1"/>
</dbReference>
<keyword evidence="1" id="KW-0732">Signal</keyword>
<dbReference type="GO" id="GO:0045454">
    <property type="term" value="P:cell redox homeostasis"/>
    <property type="evidence" value="ECO:0007669"/>
    <property type="project" value="TreeGrafter"/>
</dbReference>
<organism evidence="3 4">
    <name type="scientific">Desulfoferula mesophila</name>
    <dbReference type="NCBI Taxonomy" id="3058419"/>
    <lineage>
        <taxon>Bacteria</taxon>
        <taxon>Pseudomonadati</taxon>
        <taxon>Thermodesulfobacteriota</taxon>
        <taxon>Desulfarculia</taxon>
        <taxon>Desulfarculales</taxon>
        <taxon>Desulfarculaceae</taxon>
        <taxon>Desulfoferula</taxon>
    </lineage>
</organism>
<dbReference type="SUPFAM" id="SSF52833">
    <property type="entry name" value="Thioredoxin-like"/>
    <property type="match status" value="1"/>
</dbReference>
<dbReference type="PROSITE" id="PS51352">
    <property type="entry name" value="THIOREDOXIN_2"/>
    <property type="match status" value="1"/>
</dbReference>
<dbReference type="PANTHER" id="PTHR45663:SF11">
    <property type="entry name" value="GEO12009P1"/>
    <property type="match status" value="1"/>
</dbReference>
<dbReference type="GO" id="GO:0005829">
    <property type="term" value="C:cytosol"/>
    <property type="evidence" value="ECO:0007669"/>
    <property type="project" value="TreeGrafter"/>
</dbReference>
<feature type="chain" id="PRO_5043874321" evidence="1">
    <location>
        <begin position="29"/>
        <end position="133"/>
    </location>
</feature>
<name>A0AAU9EUJ8_9BACT</name>
<dbReference type="CDD" id="cd02947">
    <property type="entry name" value="TRX_family"/>
    <property type="match status" value="1"/>
</dbReference>
<dbReference type="PANTHER" id="PTHR45663">
    <property type="entry name" value="GEO12009P1"/>
    <property type="match status" value="1"/>
</dbReference>
<gene>
    <name evidence="3" type="primary">trx-2</name>
    <name evidence="3" type="ORF">FAK_12770</name>
</gene>
<dbReference type="KEGG" id="dmp:FAK_12770"/>
<evidence type="ECO:0000313" key="4">
    <source>
        <dbReference type="Proteomes" id="UP001366166"/>
    </source>
</evidence>
<dbReference type="InterPro" id="IPR013766">
    <property type="entry name" value="Thioredoxin_domain"/>
</dbReference>
<feature type="signal peptide" evidence="1">
    <location>
        <begin position="1"/>
        <end position="28"/>
    </location>
</feature>
<keyword evidence="4" id="KW-1185">Reference proteome</keyword>
<dbReference type="Pfam" id="PF00085">
    <property type="entry name" value="Thioredoxin"/>
    <property type="match status" value="1"/>
</dbReference>